<accession>A0AAD6R4W9</accession>
<sequence length="78" mass="9200">MIVHDQIPRAGGREEKTEHPTWKLSSLVRLWRWRVPDSAMPPEDYIRWTSLVEVGQGRNRGEAEARAPCNFYYFLLDN</sequence>
<dbReference type="EMBL" id="JAQIZT010000004">
    <property type="protein sequence ID" value="KAJ7001810.1"/>
    <property type="molecule type" value="Genomic_DNA"/>
</dbReference>
<evidence type="ECO:0000313" key="2">
    <source>
        <dbReference type="Proteomes" id="UP001164929"/>
    </source>
</evidence>
<evidence type="ECO:0000313" key="1">
    <source>
        <dbReference type="EMBL" id="KAJ7001810.1"/>
    </source>
</evidence>
<dbReference type="AlphaFoldDB" id="A0AAD6R4W9"/>
<dbReference type="Proteomes" id="UP001164929">
    <property type="component" value="Chromosome 4"/>
</dbReference>
<proteinExistence type="predicted"/>
<name>A0AAD6R4W9_9ROSI</name>
<organism evidence="1 2">
    <name type="scientific">Populus alba x Populus x berolinensis</name>
    <dbReference type="NCBI Taxonomy" id="444605"/>
    <lineage>
        <taxon>Eukaryota</taxon>
        <taxon>Viridiplantae</taxon>
        <taxon>Streptophyta</taxon>
        <taxon>Embryophyta</taxon>
        <taxon>Tracheophyta</taxon>
        <taxon>Spermatophyta</taxon>
        <taxon>Magnoliopsida</taxon>
        <taxon>eudicotyledons</taxon>
        <taxon>Gunneridae</taxon>
        <taxon>Pentapetalae</taxon>
        <taxon>rosids</taxon>
        <taxon>fabids</taxon>
        <taxon>Malpighiales</taxon>
        <taxon>Salicaceae</taxon>
        <taxon>Saliceae</taxon>
        <taxon>Populus</taxon>
    </lineage>
</organism>
<comment type="caution">
    <text evidence="1">The sequence shown here is derived from an EMBL/GenBank/DDBJ whole genome shotgun (WGS) entry which is preliminary data.</text>
</comment>
<reference evidence="1 2" key="1">
    <citation type="journal article" date="2023" name="Mol. Ecol. Resour.">
        <title>Chromosome-level genome assembly of a triploid poplar Populus alba 'Berolinensis'.</title>
        <authorList>
            <person name="Chen S."/>
            <person name="Yu Y."/>
            <person name="Wang X."/>
            <person name="Wang S."/>
            <person name="Zhang T."/>
            <person name="Zhou Y."/>
            <person name="He R."/>
            <person name="Meng N."/>
            <person name="Wang Y."/>
            <person name="Liu W."/>
            <person name="Liu Z."/>
            <person name="Liu J."/>
            <person name="Guo Q."/>
            <person name="Huang H."/>
            <person name="Sederoff R.R."/>
            <person name="Wang G."/>
            <person name="Qu G."/>
            <person name="Chen S."/>
        </authorList>
    </citation>
    <scope>NUCLEOTIDE SEQUENCE [LARGE SCALE GENOMIC DNA]</scope>
    <source>
        <strain evidence="1">SC-2020</strain>
    </source>
</reference>
<protein>
    <submittedName>
        <fullName evidence="1">Uncharacterized protein</fullName>
    </submittedName>
</protein>
<gene>
    <name evidence="1" type="ORF">NC653_012031</name>
</gene>
<keyword evidence="2" id="KW-1185">Reference proteome</keyword>